<dbReference type="AlphaFoldDB" id="A0A8T3CY32"/>
<dbReference type="PANTHER" id="PTHR25465">
    <property type="entry name" value="B-BOX DOMAIN CONTAINING"/>
    <property type="match status" value="1"/>
</dbReference>
<dbReference type="InterPro" id="IPR051051">
    <property type="entry name" value="E3_ubiq-ligase_TRIM/RNF"/>
</dbReference>
<dbReference type="SUPFAM" id="SSF49899">
    <property type="entry name" value="Concanavalin A-like lectins/glucanases"/>
    <property type="match status" value="1"/>
</dbReference>
<dbReference type="Pfam" id="PF00622">
    <property type="entry name" value="SPRY"/>
    <property type="match status" value="1"/>
</dbReference>
<dbReference type="SMART" id="SM00589">
    <property type="entry name" value="PRY"/>
    <property type="match status" value="1"/>
</dbReference>
<organism evidence="10 11">
    <name type="scientific">Albula goreensis</name>
    <dbReference type="NCBI Taxonomy" id="1534307"/>
    <lineage>
        <taxon>Eukaryota</taxon>
        <taxon>Metazoa</taxon>
        <taxon>Chordata</taxon>
        <taxon>Craniata</taxon>
        <taxon>Vertebrata</taxon>
        <taxon>Euteleostomi</taxon>
        <taxon>Actinopterygii</taxon>
        <taxon>Neopterygii</taxon>
        <taxon>Teleostei</taxon>
        <taxon>Albuliformes</taxon>
        <taxon>Albulidae</taxon>
        <taxon>Albula</taxon>
    </lineage>
</organism>
<dbReference type="PRINTS" id="PR01407">
    <property type="entry name" value="BUTYPHLNCDUF"/>
</dbReference>
<keyword evidence="2" id="KW-0479">Metal-binding</keyword>
<dbReference type="PROSITE" id="PS00518">
    <property type="entry name" value="ZF_RING_1"/>
    <property type="match status" value="1"/>
</dbReference>
<dbReference type="InterPro" id="IPR001841">
    <property type="entry name" value="Znf_RING"/>
</dbReference>
<dbReference type="PROSITE" id="PS50119">
    <property type="entry name" value="ZF_BBOX"/>
    <property type="match status" value="1"/>
</dbReference>
<comment type="caution">
    <text evidence="10">The sequence shown here is derived from an EMBL/GenBank/DDBJ whole genome shotgun (WGS) entry which is preliminary data.</text>
</comment>
<dbReference type="GO" id="GO:0008270">
    <property type="term" value="F:zinc ion binding"/>
    <property type="evidence" value="ECO:0007669"/>
    <property type="project" value="UniProtKB-KW"/>
</dbReference>
<feature type="domain" description="B box-type" evidence="8">
    <location>
        <begin position="150"/>
        <end position="190"/>
    </location>
</feature>
<dbReference type="InterPro" id="IPR000315">
    <property type="entry name" value="Znf_B-box"/>
</dbReference>
<dbReference type="InterPro" id="IPR003877">
    <property type="entry name" value="SPRY_dom"/>
</dbReference>
<dbReference type="SUPFAM" id="SSF57845">
    <property type="entry name" value="B-box zinc-binding domain"/>
    <property type="match status" value="1"/>
</dbReference>
<dbReference type="Gene3D" id="4.10.830.40">
    <property type="match status" value="1"/>
</dbReference>
<evidence type="ECO:0000313" key="11">
    <source>
        <dbReference type="Proteomes" id="UP000829720"/>
    </source>
</evidence>
<dbReference type="InterPro" id="IPR006574">
    <property type="entry name" value="PRY"/>
</dbReference>
<keyword evidence="11" id="KW-1185">Reference proteome</keyword>
<evidence type="ECO:0000259" key="7">
    <source>
        <dbReference type="PROSITE" id="PS50089"/>
    </source>
</evidence>
<keyword evidence="4" id="KW-0862">Zinc</keyword>
<dbReference type="SMART" id="SM00184">
    <property type="entry name" value="RING"/>
    <property type="match status" value="1"/>
</dbReference>
<name>A0A8T3CY32_9TELE</name>
<evidence type="ECO:0000259" key="9">
    <source>
        <dbReference type="PROSITE" id="PS50188"/>
    </source>
</evidence>
<feature type="domain" description="RING-type" evidence="7">
    <location>
        <begin position="15"/>
        <end position="55"/>
    </location>
</feature>
<dbReference type="PROSITE" id="PS50188">
    <property type="entry name" value="B302_SPRY"/>
    <property type="match status" value="1"/>
</dbReference>
<feature type="domain" description="B30.2/SPRY" evidence="9">
    <location>
        <begin position="291"/>
        <end position="488"/>
    </location>
</feature>
<evidence type="ECO:0000256" key="3">
    <source>
        <dbReference type="ARBA" id="ARBA00022771"/>
    </source>
</evidence>
<dbReference type="CDD" id="cd13733">
    <property type="entry name" value="SPRY_PRY_C-I_1"/>
    <property type="match status" value="1"/>
</dbReference>
<evidence type="ECO:0000256" key="6">
    <source>
        <dbReference type="PROSITE-ProRule" id="PRU00024"/>
    </source>
</evidence>
<dbReference type="SMART" id="SM00449">
    <property type="entry name" value="SPRY"/>
    <property type="match status" value="1"/>
</dbReference>
<dbReference type="Gene3D" id="3.30.40.10">
    <property type="entry name" value="Zinc/RING finger domain, C3HC4 (zinc finger)"/>
    <property type="match status" value="1"/>
</dbReference>
<dbReference type="InterPro" id="IPR043136">
    <property type="entry name" value="B30.2/SPRY_sf"/>
</dbReference>
<dbReference type="Pfam" id="PF25600">
    <property type="entry name" value="TRIM_CC"/>
    <property type="match status" value="2"/>
</dbReference>
<evidence type="ECO:0000256" key="5">
    <source>
        <dbReference type="ARBA" id="ARBA00022859"/>
    </source>
</evidence>
<dbReference type="SUPFAM" id="SSF57850">
    <property type="entry name" value="RING/U-box"/>
    <property type="match status" value="1"/>
</dbReference>
<dbReference type="FunFam" id="2.60.120.920:FF:000004">
    <property type="entry name" value="Butyrophilin subfamily 1 member A1"/>
    <property type="match status" value="1"/>
</dbReference>
<evidence type="ECO:0008006" key="12">
    <source>
        <dbReference type="Google" id="ProtNLM"/>
    </source>
</evidence>
<dbReference type="Pfam" id="PF00643">
    <property type="entry name" value="zf-B_box"/>
    <property type="match status" value="1"/>
</dbReference>
<dbReference type="Pfam" id="PF13445">
    <property type="entry name" value="zf-RING_UBOX"/>
    <property type="match status" value="1"/>
</dbReference>
<dbReference type="OrthoDB" id="6270329at2759"/>
<dbReference type="Proteomes" id="UP000829720">
    <property type="component" value="Unassembled WGS sequence"/>
</dbReference>
<evidence type="ECO:0000256" key="1">
    <source>
        <dbReference type="ARBA" id="ARBA00022588"/>
    </source>
</evidence>
<reference evidence="10" key="1">
    <citation type="submission" date="2021-01" db="EMBL/GenBank/DDBJ databases">
        <authorList>
            <person name="Zahm M."/>
            <person name="Roques C."/>
            <person name="Cabau C."/>
            <person name="Klopp C."/>
            <person name="Donnadieu C."/>
            <person name="Jouanno E."/>
            <person name="Lampietro C."/>
            <person name="Louis A."/>
            <person name="Herpin A."/>
            <person name="Echchiki A."/>
            <person name="Berthelot C."/>
            <person name="Parey E."/>
            <person name="Roest-Crollius H."/>
            <person name="Braasch I."/>
            <person name="Postlethwait J."/>
            <person name="Bobe J."/>
            <person name="Montfort J."/>
            <person name="Bouchez O."/>
            <person name="Begum T."/>
            <person name="Mejri S."/>
            <person name="Adams A."/>
            <person name="Chen W.-J."/>
            <person name="Guiguen Y."/>
        </authorList>
    </citation>
    <scope>NUCLEOTIDE SEQUENCE</scope>
    <source>
        <tissue evidence="10">Blood</tissue>
    </source>
</reference>
<keyword evidence="1" id="KW-0399">Innate immunity</keyword>
<accession>A0A8T3CY32</accession>
<dbReference type="CDD" id="cd19769">
    <property type="entry name" value="Bbox2_TRIM16-like"/>
    <property type="match status" value="1"/>
</dbReference>
<dbReference type="PROSITE" id="PS50089">
    <property type="entry name" value="ZF_RING_2"/>
    <property type="match status" value="1"/>
</dbReference>
<dbReference type="InterPro" id="IPR013320">
    <property type="entry name" value="ConA-like_dom_sf"/>
</dbReference>
<dbReference type="InterPro" id="IPR001870">
    <property type="entry name" value="B30.2/SPRY"/>
</dbReference>
<dbReference type="InterPro" id="IPR013083">
    <property type="entry name" value="Znf_RING/FYVE/PHD"/>
</dbReference>
<evidence type="ECO:0000256" key="2">
    <source>
        <dbReference type="ARBA" id="ARBA00022723"/>
    </source>
</evidence>
<gene>
    <name evidence="10" type="ORF">AGOR_G00187330</name>
</gene>
<dbReference type="GO" id="GO:0005737">
    <property type="term" value="C:cytoplasm"/>
    <property type="evidence" value="ECO:0007669"/>
    <property type="project" value="UniProtKB-ARBA"/>
</dbReference>
<dbReference type="InterPro" id="IPR058030">
    <property type="entry name" value="TRIM8/14/16/25/29/45/65_CC"/>
</dbReference>
<protein>
    <recommendedName>
        <fullName evidence="12">E3 ubiquitin-protein ligase TRIM39-like</fullName>
    </recommendedName>
</protein>
<evidence type="ECO:0000256" key="4">
    <source>
        <dbReference type="ARBA" id="ARBA00022833"/>
    </source>
</evidence>
<dbReference type="EMBL" id="JAERUA010000017">
    <property type="protein sequence ID" value="KAI1888650.1"/>
    <property type="molecule type" value="Genomic_DNA"/>
</dbReference>
<dbReference type="SMART" id="SM00336">
    <property type="entry name" value="BBOX"/>
    <property type="match status" value="1"/>
</dbReference>
<proteinExistence type="predicted"/>
<dbReference type="Pfam" id="PF13765">
    <property type="entry name" value="PRY"/>
    <property type="match status" value="1"/>
</dbReference>
<evidence type="ECO:0000259" key="8">
    <source>
        <dbReference type="PROSITE" id="PS50119"/>
    </source>
</evidence>
<dbReference type="InterPro" id="IPR017907">
    <property type="entry name" value="Znf_RING_CS"/>
</dbReference>
<sequence length="497" mass="55605">MASCSGVLSEEQFQCSICREVFSSPVSTPCGHSFCKACINGHWASRDVCQCPKCKRIFLVRPGLCENTFAREMAEKLKRLKLGRSEPHPAGHEEVGRGTPGVVACDVCNGRKGKAVRSCLVCLTSYCQEHLKSHSTRFTKHKLIQPVSNLQDHICKKHDRPLELFCRSDQTCVCVLCNDTDHQSHDTVPAERAWAEQKTQLKKTEADVQQMVQERQRKVEEIRQCVELSRSSTQREIEDSVQVFSALMRSIERRQAELTESFPSLCTPPHTKDWSDVGVHTDVCVGTVRRAVTQLEDSLMEQVDKLTDKVAVILDAATAHPWLALSGDRMSVQDGDMEQDVPDGQQRFDTAPCVLGSEGFTTGRRYWEVQVGDKTAWDVGVASQSINRKGVVTLTPDNGYWALCLRKGNEYRACSDPSIFLPLREKPRTVGVYVDYELGQVSFYNVETRSHIYSFTGYTFTEKLYPYLCPDVKDHGSNAAPMVIVSPVNHMGGGACL</sequence>
<dbReference type="PANTHER" id="PTHR25465:SF32">
    <property type="entry name" value="BLOODTHIRSTY-RELATED GENE FAMILY, MEMBER 16 ISOFORM X1-RELATED"/>
    <property type="match status" value="1"/>
</dbReference>
<dbReference type="InterPro" id="IPR027370">
    <property type="entry name" value="Znf-RING_euk"/>
</dbReference>
<evidence type="ECO:0000313" key="10">
    <source>
        <dbReference type="EMBL" id="KAI1888650.1"/>
    </source>
</evidence>
<dbReference type="Gene3D" id="2.60.120.920">
    <property type="match status" value="1"/>
</dbReference>
<dbReference type="InterPro" id="IPR003879">
    <property type="entry name" value="Butyrophylin_SPRY"/>
</dbReference>
<keyword evidence="5" id="KW-0391">Immunity</keyword>
<dbReference type="GO" id="GO:0045087">
    <property type="term" value="P:innate immune response"/>
    <property type="evidence" value="ECO:0007669"/>
    <property type="project" value="UniProtKB-KW"/>
</dbReference>
<keyword evidence="3 6" id="KW-0863">Zinc-finger</keyword>
<dbReference type="Gene3D" id="3.30.160.60">
    <property type="entry name" value="Classic Zinc Finger"/>
    <property type="match status" value="1"/>
</dbReference>